<feature type="domain" description="DUF6286" evidence="2">
    <location>
        <begin position="70"/>
        <end position="176"/>
    </location>
</feature>
<keyword evidence="1" id="KW-1133">Transmembrane helix</keyword>
<gene>
    <name evidence="3" type="ORF">GCM10023175_25780</name>
</gene>
<protein>
    <submittedName>
        <fullName evidence="3">DUF6286 domain-containing protein</fullName>
    </submittedName>
</protein>
<feature type="transmembrane region" description="Helical" evidence="1">
    <location>
        <begin position="61"/>
        <end position="82"/>
    </location>
</feature>
<evidence type="ECO:0000313" key="4">
    <source>
        <dbReference type="Proteomes" id="UP001501598"/>
    </source>
</evidence>
<sequence length="182" mass="19184">MRVLLRTLSPLLGLALAAAGVLLVIEVVAAWVRPGATSGLVVPWPSWQAALSDLTWSDGPVLVVSVCVGVLGLLLLLVALLARRHDVALTSPTPAMTVATTPRVLARIVGRHVRESDDVAAATVSASARKVVVRAEGWPESDGGTGSLRTDVRARTEELLSTLPLARTPRLAVTTRGRKDPR</sequence>
<proteinExistence type="predicted"/>
<name>A0ABP8RRE5_9PSEU</name>
<dbReference type="EMBL" id="BAABGT010000032">
    <property type="protein sequence ID" value="GAA4545613.1"/>
    <property type="molecule type" value="Genomic_DNA"/>
</dbReference>
<reference evidence="4" key="1">
    <citation type="journal article" date="2019" name="Int. J. Syst. Evol. Microbiol.">
        <title>The Global Catalogue of Microorganisms (GCM) 10K type strain sequencing project: providing services to taxonomists for standard genome sequencing and annotation.</title>
        <authorList>
            <consortium name="The Broad Institute Genomics Platform"/>
            <consortium name="The Broad Institute Genome Sequencing Center for Infectious Disease"/>
            <person name="Wu L."/>
            <person name="Ma J."/>
        </authorList>
    </citation>
    <scope>NUCLEOTIDE SEQUENCE [LARGE SCALE GENOMIC DNA]</scope>
    <source>
        <strain evidence="4">JCM 17906</strain>
    </source>
</reference>
<dbReference type="RefSeq" id="WP_345416586.1">
    <property type="nucleotide sequence ID" value="NZ_BAABGT010000032.1"/>
</dbReference>
<comment type="caution">
    <text evidence="3">The sequence shown here is derived from an EMBL/GenBank/DDBJ whole genome shotgun (WGS) entry which is preliminary data.</text>
</comment>
<keyword evidence="4" id="KW-1185">Reference proteome</keyword>
<dbReference type="InterPro" id="IPR046253">
    <property type="entry name" value="DUF6286"/>
</dbReference>
<keyword evidence="1" id="KW-0812">Transmembrane</keyword>
<organism evidence="3 4">
    <name type="scientific">Pseudonocardia xishanensis</name>
    <dbReference type="NCBI Taxonomy" id="630995"/>
    <lineage>
        <taxon>Bacteria</taxon>
        <taxon>Bacillati</taxon>
        <taxon>Actinomycetota</taxon>
        <taxon>Actinomycetes</taxon>
        <taxon>Pseudonocardiales</taxon>
        <taxon>Pseudonocardiaceae</taxon>
        <taxon>Pseudonocardia</taxon>
    </lineage>
</organism>
<evidence type="ECO:0000259" key="2">
    <source>
        <dbReference type="Pfam" id="PF19803"/>
    </source>
</evidence>
<evidence type="ECO:0000256" key="1">
    <source>
        <dbReference type="SAM" id="Phobius"/>
    </source>
</evidence>
<dbReference type="Pfam" id="PF19803">
    <property type="entry name" value="DUF6286"/>
    <property type="match status" value="1"/>
</dbReference>
<evidence type="ECO:0000313" key="3">
    <source>
        <dbReference type="EMBL" id="GAA4545613.1"/>
    </source>
</evidence>
<accession>A0ABP8RRE5</accession>
<dbReference type="Proteomes" id="UP001501598">
    <property type="component" value="Unassembled WGS sequence"/>
</dbReference>
<keyword evidence="1" id="KW-0472">Membrane</keyword>